<accession>A0AC34RJF4</accession>
<sequence>MAGGKRKASGYKKKYSSSEDEQNGCPCGSSRGSKYWICCDGCETWYHGKCAGLMEKETTMIDKWFCHHCITTNSSFKITYKSTSTTKKPKPEPENSFLAAAAATPTPYSYISHFESDIARERYAQALEGSTSSYEQQPAKGLPIFLPKKVEPCNNCSGCFRSLNCEMCIHCHEKRGTCVKRICIRALEGTLKEQREIENHRSAMEKGLEKLKKKESTALYGKKAVQPRLRNDAEIVHCQGPQCRKPSRPGSKYCSHFCGLEQARRRLLMVLPVRLQDYANPTPSNVQMYKQVIEETTTEHKKCRENLEHLSKIKKCVVDHIDRVAALSPEDIEKEKEVINARDPDKKEDDPLKQNTFFGRCTVCGATQSSYGALQKHIMRCFMRIEKRTEFCGPDPEPENPENIICDAFCKQQNAFCKRLRLLCPDHYKGSLTEKLTVCAAPLFMYRDGFTFDFTNEIPNLEEMFNGGYCTRKKEECDRHHAWAQMFLGSIDNFRISLLNHMEEATEKYRKARRQYYKKFDVLDIMTNYRITDKTDKFGMPKDVDFINDTPAYFNTKRDWTKEIKEIEDRVQERLKKRFEEAEKKKEEEKAKKEAAKKARAAKKKPVKKKVSAVAARKAAAAKKVAAEEKLKEVAQLNAEPGPSTLPAA</sequence>
<protein>
    <submittedName>
        <fullName evidence="2">CXXC-type zinc finger protein 1</fullName>
    </submittedName>
</protein>
<organism evidence="1 2">
    <name type="scientific">Panagrolaimus sp. JU765</name>
    <dbReference type="NCBI Taxonomy" id="591449"/>
    <lineage>
        <taxon>Eukaryota</taxon>
        <taxon>Metazoa</taxon>
        <taxon>Ecdysozoa</taxon>
        <taxon>Nematoda</taxon>
        <taxon>Chromadorea</taxon>
        <taxon>Rhabditida</taxon>
        <taxon>Tylenchina</taxon>
        <taxon>Panagrolaimomorpha</taxon>
        <taxon>Panagrolaimoidea</taxon>
        <taxon>Panagrolaimidae</taxon>
        <taxon>Panagrolaimus</taxon>
    </lineage>
</organism>
<dbReference type="WBParaSite" id="JU765_v2.g7360.t1">
    <property type="protein sequence ID" value="JU765_v2.g7360.t1"/>
    <property type="gene ID" value="JU765_v2.g7360"/>
</dbReference>
<evidence type="ECO:0000313" key="2">
    <source>
        <dbReference type="WBParaSite" id="JU765_v2.g7360.t1"/>
    </source>
</evidence>
<dbReference type="Proteomes" id="UP000887576">
    <property type="component" value="Unplaced"/>
</dbReference>
<reference evidence="2" key="1">
    <citation type="submission" date="2022-11" db="UniProtKB">
        <authorList>
            <consortium name="WormBaseParasite"/>
        </authorList>
    </citation>
    <scope>IDENTIFICATION</scope>
</reference>
<evidence type="ECO:0000313" key="1">
    <source>
        <dbReference type="Proteomes" id="UP000887576"/>
    </source>
</evidence>
<proteinExistence type="predicted"/>
<name>A0AC34RJF4_9BILA</name>